<dbReference type="PANTHER" id="PTHR11042">
    <property type="entry name" value="EUKARYOTIC TRANSLATION INITIATION FACTOR 2-ALPHA KINASE EIF2-ALPHA KINASE -RELATED"/>
    <property type="match status" value="1"/>
</dbReference>
<dbReference type="Gene3D" id="1.10.510.10">
    <property type="entry name" value="Transferase(Phosphotransferase) domain 1"/>
    <property type="match status" value="2"/>
</dbReference>
<dbReference type="PROSITE" id="PS00108">
    <property type="entry name" value="PROTEIN_KINASE_ST"/>
    <property type="match status" value="1"/>
</dbReference>
<keyword evidence="10" id="KW-1185">Reference proteome</keyword>
<comment type="similarity">
    <text evidence="6">Belongs to the protein kinase superfamily. Ser/Thr protein kinase family. GCN2 subfamily.</text>
</comment>
<dbReference type="OrthoDB" id="341578at2759"/>
<dbReference type="Proteomes" id="UP000019763">
    <property type="component" value="Unassembled WGS sequence"/>
</dbReference>
<keyword evidence="4" id="KW-0067">ATP-binding</keyword>
<dbReference type="EMBL" id="AFNH02000053">
    <property type="protein sequence ID" value="EZG87361.1"/>
    <property type="molecule type" value="Genomic_DNA"/>
</dbReference>
<evidence type="ECO:0000256" key="4">
    <source>
        <dbReference type="ARBA" id="ARBA00022840"/>
    </source>
</evidence>
<feature type="compositionally biased region" description="Polar residues" evidence="7">
    <location>
        <begin position="328"/>
        <end position="343"/>
    </location>
</feature>
<dbReference type="PROSITE" id="PS50011">
    <property type="entry name" value="PROTEIN_KINASE_DOM"/>
    <property type="match status" value="1"/>
</dbReference>
<keyword evidence="5" id="KW-0652">Protein synthesis inhibitor</keyword>
<feature type="compositionally biased region" description="Basic and acidic residues" evidence="7">
    <location>
        <begin position="464"/>
        <end position="480"/>
    </location>
</feature>
<feature type="region of interest" description="Disordered" evidence="7">
    <location>
        <begin position="91"/>
        <end position="116"/>
    </location>
</feature>
<comment type="caution">
    <text evidence="9">The sequence shown here is derived from an EMBL/GenBank/DDBJ whole genome shotgun (WGS) entry which is preliminary data.</text>
</comment>
<evidence type="ECO:0000259" key="8">
    <source>
        <dbReference type="PROSITE" id="PS50011"/>
    </source>
</evidence>
<name>A0A023BDA4_GRENI</name>
<dbReference type="GO" id="GO:0005829">
    <property type="term" value="C:cytosol"/>
    <property type="evidence" value="ECO:0007669"/>
    <property type="project" value="TreeGrafter"/>
</dbReference>
<evidence type="ECO:0000313" key="10">
    <source>
        <dbReference type="Proteomes" id="UP000019763"/>
    </source>
</evidence>
<dbReference type="GO" id="GO:0005524">
    <property type="term" value="F:ATP binding"/>
    <property type="evidence" value="ECO:0007669"/>
    <property type="project" value="UniProtKB-KW"/>
</dbReference>
<feature type="compositionally biased region" description="Basic and acidic residues" evidence="7">
    <location>
        <begin position="94"/>
        <end position="109"/>
    </location>
</feature>
<dbReference type="SMART" id="SM00220">
    <property type="entry name" value="S_TKc"/>
    <property type="match status" value="1"/>
</dbReference>
<dbReference type="PANTHER" id="PTHR11042:SF136">
    <property type="entry name" value="EIF-2-ALPHA KINASE GCN2"/>
    <property type="match status" value="1"/>
</dbReference>
<dbReference type="VEuPathDB" id="CryptoDB:GNI_007080"/>
<reference evidence="9" key="1">
    <citation type="submission" date="2013-12" db="EMBL/GenBank/DDBJ databases">
        <authorList>
            <person name="Omoto C.K."/>
            <person name="Sibley D."/>
            <person name="Venepally P."/>
            <person name="Hadjithomas M."/>
            <person name="Karamycheva S."/>
            <person name="Brunk B."/>
            <person name="Roos D."/>
            <person name="Caler E."/>
            <person name="Lorenzi H."/>
        </authorList>
    </citation>
    <scope>NUCLEOTIDE SEQUENCE</scope>
</reference>
<feature type="compositionally biased region" description="Basic and acidic residues" evidence="7">
    <location>
        <begin position="490"/>
        <end position="521"/>
    </location>
</feature>
<dbReference type="RefSeq" id="XP_011128666.1">
    <property type="nucleotide sequence ID" value="XM_011130364.1"/>
</dbReference>
<evidence type="ECO:0000256" key="7">
    <source>
        <dbReference type="SAM" id="MobiDB-lite"/>
    </source>
</evidence>
<dbReference type="AlphaFoldDB" id="A0A023BDA4"/>
<accession>A0A023BDA4</accession>
<dbReference type="Pfam" id="PF00069">
    <property type="entry name" value="Pkinase"/>
    <property type="match status" value="2"/>
</dbReference>
<dbReference type="InterPro" id="IPR011009">
    <property type="entry name" value="Kinase-like_dom_sf"/>
</dbReference>
<dbReference type="InterPro" id="IPR050339">
    <property type="entry name" value="CC_SR_Kinase"/>
</dbReference>
<feature type="non-terminal residue" evidence="9">
    <location>
        <position position="877"/>
    </location>
</feature>
<dbReference type="GO" id="GO:0005634">
    <property type="term" value="C:nucleus"/>
    <property type="evidence" value="ECO:0007669"/>
    <property type="project" value="TreeGrafter"/>
</dbReference>
<dbReference type="GO" id="GO:0017148">
    <property type="term" value="P:negative regulation of translation"/>
    <property type="evidence" value="ECO:0007669"/>
    <property type="project" value="UniProtKB-KW"/>
</dbReference>
<evidence type="ECO:0000256" key="6">
    <source>
        <dbReference type="ARBA" id="ARBA00037982"/>
    </source>
</evidence>
<dbReference type="InterPro" id="IPR001245">
    <property type="entry name" value="Ser-Thr/Tyr_kinase_cat_dom"/>
</dbReference>
<feature type="domain" description="Protein kinase" evidence="8">
    <location>
        <begin position="317"/>
        <end position="681"/>
    </location>
</feature>
<organism evidence="9 10">
    <name type="scientific">Gregarina niphandrodes</name>
    <name type="common">Septate eugregarine</name>
    <dbReference type="NCBI Taxonomy" id="110365"/>
    <lineage>
        <taxon>Eukaryota</taxon>
        <taxon>Sar</taxon>
        <taxon>Alveolata</taxon>
        <taxon>Apicomplexa</taxon>
        <taxon>Conoidasida</taxon>
        <taxon>Gregarinasina</taxon>
        <taxon>Eugregarinorida</taxon>
        <taxon>Gregarinidae</taxon>
        <taxon>Gregarina</taxon>
    </lineage>
</organism>
<feature type="region of interest" description="Disordered" evidence="7">
    <location>
        <begin position="130"/>
        <end position="197"/>
    </location>
</feature>
<keyword evidence="1" id="KW-0808">Transferase</keyword>
<gene>
    <name evidence="9" type="ORF">GNI_007080</name>
</gene>
<dbReference type="GO" id="GO:0004694">
    <property type="term" value="F:eukaryotic translation initiation factor 2alpha kinase activity"/>
    <property type="evidence" value="ECO:0007669"/>
    <property type="project" value="TreeGrafter"/>
</dbReference>
<sequence>MAPENANSRYRNDFKEIHLLGKGGFGFVTKCQSRLNEECIYAIKCIQMGPQCESLEFMLREASNLARLQHKNVVRYFTAWIERDVGESQACETGKSEAGKSERADREAGKGQAGRFRVGNSEAELRGFNRGFSRDFNRGGPRSSKSVVWESGSEDGGLRTSGSFDLAALQDHDDQRLDDQRIGVGPSGDGDRREPSKDLVDSFWKKATRVTPASSYTDSNYTVGFGESSESNVVRFDEDSSHAEKSGIWFPPASIQVNSPIGTQPGSPTIAPTKELAEKSQSKEVGALSTVDSNVCRSVCPEGVCPEGVCAEGDALIRGEHRVKPGNASVTGTSPQSLLTSEGRTPGGVRRVGATSHSYFENAAASGSLSAWRRRDDSCNTLYSSTDMSRTSIRRTKLYIVMEYVDGCTLRKLISNRLCDQPELAWDLFVQILEGLSYMHKNRLLHRDVKPENIFLKASCEKTNGEKTNGEKTNGEKGNGEKVNNNNEKTGSEKTGSEKTGSEKTSSEKTSGEKTSGEKISGEQIGGGEKTSSGEKTSGVERTHLYQVKIGDLGLSKSLENMSPSTSGKAGLVGLSETTSLSSGVGTHFYIAPEVEAGGRYDQAADIYALGVVFYEMLHAPFGTTMERFQVLTKLQRTRKVEGVSNEKAAQLIAEMLSPDPSERPSAAKLLERCTGVGTAIDFGSVIDRVLENPYSYEMMKVLACLFNRKEPEPNGLRQPSNSFSIAIPEKGGEEPLPIGNYSFGPSYHSGPGYGTNHTGPMMAEPVYENPHAQRLRSFVHRSMRCCNALFYDPPVLVPYNEKCIGWFESAQRFVDTSGSALQPPSCFVYVMKTTLMAVQNATVCRRYTLGYVRGNFTGSPKHPSSPHTNAHTNAHT</sequence>
<feature type="region of interest" description="Disordered" evidence="7">
    <location>
        <begin position="324"/>
        <end position="348"/>
    </location>
</feature>
<feature type="region of interest" description="Disordered" evidence="7">
    <location>
        <begin position="464"/>
        <end position="541"/>
    </location>
</feature>
<evidence type="ECO:0000256" key="1">
    <source>
        <dbReference type="ARBA" id="ARBA00022679"/>
    </source>
</evidence>
<dbReference type="Gene3D" id="3.30.200.20">
    <property type="entry name" value="Phosphorylase Kinase, domain 1"/>
    <property type="match status" value="1"/>
</dbReference>
<proteinExistence type="inferred from homology"/>
<dbReference type="GeneID" id="22910529"/>
<dbReference type="InterPro" id="IPR000719">
    <property type="entry name" value="Prot_kinase_dom"/>
</dbReference>
<protein>
    <submittedName>
        <fullName evidence="9">Protein kinase</fullName>
    </submittedName>
</protein>
<dbReference type="InterPro" id="IPR008271">
    <property type="entry name" value="Ser/Thr_kinase_AS"/>
</dbReference>
<evidence type="ECO:0000256" key="2">
    <source>
        <dbReference type="ARBA" id="ARBA00022741"/>
    </source>
</evidence>
<keyword evidence="2" id="KW-0547">Nucleotide-binding</keyword>
<dbReference type="eggNOG" id="KOG1035">
    <property type="taxonomic scope" value="Eukaryota"/>
</dbReference>
<dbReference type="Pfam" id="PF07714">
    <property type="entry name" value="PK_Tyr_Ser-Thr"/>
    <property type="match status" value="1"/>
</dbReference>
<dbReference type="SUPFAM" id="SSF56112">
    <property type="entry name" value="Protein kinase-like (PK-like)"/>
    <property type="match status" value="1"/>
</dbReference>
<feature type="compositionally biased region" description="Basic and acidic residues" evidence="7">
    <location>
        <begin position="170"/>
        <end position="181"/>
    </location>
</feature>
<keyword evidence="3 9" id="KW-0418">Kinase</keyword>
<evidence type="ECO:0000313" key="9">
    <source>
        <dbReference type="EMBL" id="EZG87361.1"/>
    </source>
</evidence>
<evidence type="ECO:0000256" key="3">
    <source>
        <dbReference type="ARBA" id="ARBA00022777"/>
    </source>
</evidence>
<evidence type="ECO:0000256" key="5">
    <source>
        <dbReference type="ARBA" id="ARBA00023193"/>
    </source>
</evidence>